<evidence type="ECO:0008006" key="4">
    <source>
        <dbReference type="Google" id="ProtNLM"/>
    </source>
</evidence>
<organism evidence="2 3">
    <name type="scientific">Colocasia esculenta</name>
    <name type="common">Wild taro</name>
    <name type="synonym">Arum esculentum</name>
    <dbReference type="NCBI Taxonomy" id="4460"/>
    <lineage>
        <taxon>Eukaryota</taxon>
        <taxon>Viridiplantae</taxon>
        <taxon>Streptophyta</taxon>
        <taxon>Embryophyta</taxon>
        <taxon>Tracheophyta</taxon>
        <taxon>Spermatophyta</taxon>
        <taxon>Magnoliopsida</taxon>
        <taxon>Liliopsida</taxon>
        <taxon>Araceae</taxon>
        <taxon>Aroideae</taxon>
        <taxon>Colocasieae</taxon>
        <taxon>Colocasia</taxon>
    </lineage>
</organism>
<dbReference type="GO" id="GO:0010115">
    <property type="term" value="P:regulation of abscisic acid biosynthetic process"/>
    <property type="evidence" value="ECO:0007669"/>
    <property type="project" value="InterPro"/>
</dbReference>
<protein>
    <recommendedName>
        <fullName evidence="4">Nodulin-related protein 1</fullName>
    </recommendedName>
</protein>
<gene>
    <name evidence="2" type="ORF">Taro_006463</name>
</gene>
<dbReference type="PANTHER" id="PTHR35098:SF1">
    <property type="entry name" value="NODULIN-RELATED PROTEIN 2"/>
    <property type="match status" value="1"/>
</dbReference>
<evidence type="ECO:0000313" key="3">
    <source>
        <dbReference type="Proteomes" id="UP000652761"/>
    </source>
</evidence>
<proteinExistence type="predicted"/>
<reference evidence="2" key="1">
    <citation type="submission" date="2017-07" db="EMBL/GenBank/DDBJ databases">
        <title>Taro Niue Genome Assembly and Annotation.</title>
        <authorList>
            <person name="Atibalentja N."/>
            <person name="Keating K."/>
            <person name="Fields C.J."/>
        </authorList>
    </citation>
    <scope>NUCLEOTIDE SEQUENCE</scope>
    <source>
        <strain evidence="2">Niue_2</strain>
        <tissue evidence="2">Leaf</tissue>
    </source>
</reference>
<name>A0A843TX40_COLES</name>
<feature type="region of interest" description="Disordered" evidence="1">
    <location>
        <begin position="80"/>
        <end position="137"/>
    </location>
</feature>
<dbReference type="GO" id="GO:0009408">
    <property type="term" value="P:response to heat"/>
    <property type="evidence" value="ECO:0007669"/>
    <property type="project" value="InterPro"/>
</dbReference>
<evidence type="ECO:0000256" key="1">
    <source>
        <dbReference type="SAM" id="MobiDB-lite"/>
    </source>
</evidence>
<sequence>MADNKAGEPQPGATDLFSSAKLVAEAAQSCYQGGTDKVDKEKVAGAAADLLGAASQYGKFEEKGFGQYLGKAETYLEQYSSRGGSAPAPAADPAPAPAAADPAPAPAPAKAESEAKPEGGGPGEDLMKAAKGFLGGL</sequence>
<dbReference type="AlphaFoldDB" id="A0A843TX40"/>
<dbReference type="EMBL" id="NMUH01000192">
    <property type="protein sequence ID" value="MQL74120.1"/>
    <property type="molecule type" value="Genomic_DNA"/>
</dbReference>
<dbReference type="PANTHER" id="PTHR35098">
    <property type="entry name" value="EXPRESSED PROTEIN"/>
    <property type="match status" value="1"/>
</dbReference>
<comment type="caution">
    <text evidence="2">The sequence shown here is derived from an EMBL/GenBank/DDBJ whole genome shotgun (WGS) entry which is preliminary data.</text>
</comment>
<keyword evidence="3" id="KW-1185">Reference proteome</keyword>
<accession>A0A843TX40</accession>
<dbReference type="Proteomes" id="UP000652761">
    <property type="component" value="Unassembled WGS sequence"/>
</dbReference>
<dbReference type="OrthoDB" id="695806at2759"/>
<evidence type="ECO:0000313" key="2">
    <source>
        <dbReference type="EMBL" id="MQL74120.1"/>
    </source>
</evidence>
<dbReference type="InterPro" id="IPR040294">
    <property type="entry name" value="Nodulin-rel_1/2"/>
</dbReference>